<dbReference type="InterPro" id="IPR052462">
    <property type="entry name" value="SLIRP/GR-RBP-like"/>
</dbReference>
<dbReference type="Pfam" id="PF00076">
    <property type="entry name" value="RRM_1"/>
    <property type="match status" value="1"/>
</dbReference>
<dbReference type="SMART" id="SM00360">
    <property type="entry name" value="RRM"/>
    <property type="match status" value="1"/>
</dbReference>
<dbReference type="PROSITE" id="PS50102">
    <property type="entry name" value="RRM"/>
    <property type="match status" value="1"/>
</dbReference>
<feature type="domain" description="RRM" evidence="4">
    <location>
        <begin position="39"/>
        <end position="117"/>
    </location>
</feature>
<dbReference type="Proteomes" id="UP001630127">
    <property type="component" value="Unassembled WGS sequence"/>
</dbReference>
<evidence type="ECO:0000256" key="3">
    <source>
        <dbReference type="SAM" id="MobiDB-lite"/>
    </source>
</evidence>
<feature type="compositionally biased region" description="Basic and acidic residues" evidence="3">
    <location>
        <begin position="147"/>
        <end position="156"/>
    </location>
</feature>
<dbReference type="SUPFAM" id="SSF54928">
    <property type="entry name" value="RNA-binding domain, RBD"/>
    <property type="match status" value="1"/>
</dbReference>
<feature type="region of interest" description="Disordered" evidence="3">
    <location>
        <begin position="124"/>
        <end position="156"/>
    </location>
</feature>
<dbReference type="AlphaFoldDB" id="A0ABD2Z3Y6"/>
<keyword evidence="6" id="KW-1185">Reference proteome</keyword>
<organism evidence="5 6">
    <name type="scientific">Cinchona calisaya</name>
    <dbReference type="NCBI Taxonomy" id="153742"/>
    <lineage>
        <taxon>Eukaryota</taxon>
        <taxon>Viridiplantae</taxon>
        <taxon>Streptophyta</taxon>
        <taxon>Embryophyta</taxon>
        <taxon>Tracheophyta</taxon>
        <taxon>Spermatophyta</taxon>
        <taxon>Magnoliopsida</taxon>
        <taxon>eudicotyledons</taxon>
        <taxon>Gunneridae</taxon>
        <taxon>Pentapetalae</taxon>
        <taxon>asterids</taxon>
        <taxon>lamiids</taxon>
        <taxon>Gentianales</taxon>
        <taxon>Rubiaceae</taxon>
        <taxon>Cinchonoideae</taxon>
        <taxon>Cinchoneae</taxon>
        <taxon>Cinchona</taxon>
    </lineage>
</organism>
<reference evidence="5 6" key="1">
    <citation type="submission" date="2024-11" db="EMBL/GenBank/DDBJ databases">
        <title>A near-complete genome assembly of Cinchona calisaya.</title>
        <authorList>
            <person name="Lian D.C."/>
            <person name="Zhao X.W."/>
            <person name="Wei L."/>
        </authorList>
    </citation>
    <scope>NUCLEOTIDE SEQUENCE [LARGE SCALE GENOMIC DNA]</scope>
    <source>
        <tissue evidence="5">Nenye</tissue>
    </source>
</reference>
<keyword evidence="1 2" id="KW-0694">RNA-binding</keyword>
<evidence type="ECO:0000313" key="5">
    <source>
        <dbReference type="EMBL" id="KAL3513040.1"/>
    </source>
</evidence>
<dbReference type="EMBL" id="JBJUIK010000011">
    <property type="protein sequence ID" value="KAL3513040.1"/>
    <property type="molecule type" value="Genomic_DNA"/>
</dbReference>
<sequence length="156" mass="17294">MALFGKVRGILKQTVSKHINPEIAASTPSIFQVMRCMSTKLFVGGLAYQTEETSLIETFEKYGEVIEARIIKDRETGSSRGFAFVTYQDTEAASSAIMALDGKDFQGRNLRVNYAHDRKGGYDNFRGRGSYGDDRGSSYVDDANSYYDDKANSSHG</sequence>
<evidence type="ECO:0000256" key="1">
    <source>
        <dbReference type="ARBA" id="ARBA00022884"/>
    </source>
</evidence>
<evidence type="ECO:0000313" key="6">
    <source>
        <dbReference type="Proteomes" id="UP001630127"/>
    </source>
</evidence>
<dbReference type="GO" id="GO:0003723">
    <property type="term" value="F:RNA binding"/>
    <property type="evidence" value="ECO:0007669"/>
    <property type="project" value="UniProtKB-UniRule"/>
</dbReference>
<evidence type="ECO:0000256" key="2">
    <source>
        <dbReference type="PROSITE-ProRule" id="PRU00176"/>
    </source>
</evidence>
<dbReference type="InterPro" id="IPR000504">
    <property type="entry name" value="RRM_dom"/>
</dbReference>
<proteinExistence type="predicted"/>
<dbReference type="PANTHER" id="PTHR48027">
    <property type="entry name" value="HETEROGENEOUS NUCLEAR RIBONUCLEOPROTEIN 87F-RELATED"/>
    <property type="match status" value="1"/>
</dbReference>
<comment type="caution">
    <text evidence="5">The sequence shown here is derived from an EMBL/GenBank/DDBJ whole genome shotgun (WGS) entry which is preliminary data.</text>
</comment>
<evidence type="ECO:0000259" key="4">
    <source>
        <dbReference type="PROSITE" id="PS50102"/>
    </source>
</evidence>
<dbReference type="InterPro" id="IPR035979">
    <property type="entry name" value="RBD_domain_sf"/>
</dbReference>
<dbReference type="Gene3D" id="3.30.70.330">
    <property type="match status" value="1"/>
</dbReference>
<dbReference type="CDD" id="cd21608">
    <property type="entry name" value="RRM2_NsCP33_like"/>
    <property type="match status" value="1"/>
</dbReference>
<protein>
    <recommendedName>
        <fullName evidence="4">RRM domain-containing protein</fullName>
    </recommendedName>
</protein>
<name>A0ABD2Z3Y6_9GENT</name>
<gene>
    <name evidence="5" type="ORF">ACH5RR_025757</name>
</gene>
<accession>A0ABD2Z3Y6</accession>
<dbReference type="InterPro" id="IPR048289">
    <property type="entry name" value="RRM2_NsCP33-like"/>
</dbReference>
<dbReference type="InterPro" id="IPR012677">
    <property type="entry name" value="Nucleotide-bd_a/b_plait_sf"/>
</dbReference>